<dbReference type="Gene3D" id="1.10.12.10">
    <property type="entry name" value="Lyase 2-enoyl-coa Hydratase, Chain A, domain 2"/>
    <property type="match status" value="1"/>
</dbReference>
<keyword evidence="7" id="KW-0576">Peroxisome</keyword>
<evidence type="ECO:0000256" key="1">
    <source>
        <dbReference type="ARBA" id="ARBA00004275"/>
    </source>
</evidence>
<dbReference type="UniPathway" id="UPA00659"/>
<dbReference type="CDD" id="cd06558">
    <property type="entry name" value="crotonase-like"/>
    <property type="match status" value="1"/>
</dbReference>
<reference evidence="14 15" key="3">
    <citation type="submission" date="2019-12" db="UniProtKB">
        <authorList>
            <consortium name="WormBaseParasite"/>
        </authorList>
    </citation>
    <scope>IDENTIFICATION</scope>
</reference>
<dbReference type="PANTHER" id="PTHR43149:SF1">
    <property type="entry name" value="DELTA(3,5)-DELTA(2,4)-DIENOYL-COA ISOMERASE, MITOCHONDRIAL"/>
    <property type="match status" value="1"/>
</dbReference>
<comment type="subcellular location">
    <subcellularLocation>
        <location evidence="1">Peroxisome</location>
    </subcellularLocation>
</comment>
<keyword evidence="13" id="KW-1185">Reference proteome</keyword>
<reference evidence="13" key="2">
    <citation type="submission" date="2014-03" db="EMBL/GenBank/DDBJ databases">
        <title>The whipworm genome and dual-species transcriptomics of an intimate host-pathogen interaction.</title>
        <authorList>
            <person name="Foth B.J."/>
            <person name="Tsai I.J."/>
            <person name="Reid A.J."/>
            <person name="Bancroft A.J."/>
            <person name="Nichol S."/>
            <person name="Tracey A."/>
            <person name="Holroyd N."/>
            <person name="Cotton J.A."/>
            <person name="Stanley E.J."/>
            <person name="Zarowiecki M."/>
            <person name="Liu J.Z."/>
            <person name="Huckvale T."/>
            <person name="Cooper P.J."/>
            <person name="Grencis R.K."/>
            <person name="Berriman M."/>
        </authorList>
    </citation>
    <scope>NUCLEOTIDE SEQUENCE [LARGE SCALE GENOMIC DNA]</scope>
    <source>
        <strain evidence="13">Edinburgh</strain>
    </source>
</reference>
<dbReference type="Gene3D" id="3.90.226.10">
    <property type="entry name" value="2-enoyl-CoA Hydratase, Chain A, domain 1"/>
    <property type="match status" value="1"/>
</dbReference>
<keyword evidence="4" id="KW-0276">Fatty acid metabolism</keyword>
<organism evidence="13 14">
    <name type="scientific">Trichuris muris</name>
    <name type="common">Mouse whipworm</name>
    <dbReference type="NCBI Taxonomy" id="70415"/>
    <lineage>
        <taxon>Eukaryota</taxon>
        <taxon>Metazoa</taxon>
        <taxon>Ecdysozoa</taxon>
        <taxon>Nematoda</taxon>
        <taxon>Enoplea</taxon>
        <taxon>Dorylaimia</taxon>
        <taxon>Trichinellida</taxon>
        <taxon>Trichuridae</taxon>
        <taxon>Trichuris</taxon>
    </lineage>
</organism>
<dbReference type="GO" id="GO:0005739">
    <property type="term" value="C:mitochondrion"/>
    <property type="evidence" value="ECO:0007669"/>
    <property type="project" value="TreeGrafter"/>
</dbReference>
<dbReference type="GO" id="GO:0051750">
    <property type="term" value="F:delta(3,5)-delta(2,4)-dienoyl-CoA isomerase activity"/>
    <property type="evidence" value="ECO:0007669"/>
    <property type="project" value="TreeGrafter"/>
</dbReference>
<keyword evidence="6" id="KW-0443">Lipid metabolism</keyword>
<evidence type="ECO:0000256" key="7">
    <source>
        <dbReference type="ARBA" id="ARBA00023140"/>
    </source>
</evidence>
<dbReference type="AlphaFoldDB" id="A0A5S6QWI9"/>
<comment type="similarity">
    <text evidence="3">Belongs to the enoyl-CoA hydratase/isomerase family.</text>
</comment>
<dbReference type="InterPro" id="IPR001753">
    <property type="entry name" value="Enoyl-CoA_hydra/iso"/>
</dbReference>
<evidence type="ECO:0000256" key="10">
    <source>
        <dbReference type="ARBA" id="ARBA00052809"/>
    </source>
</evidence>
<dbReference type="SUPFAM" id="SSF52096">
    <property type="entry name" value="ClpP/crotonase"/>
    <property type="match status" value="1"/>
</dbReference>
<dbReference type="InterPro" id="IPR014748">
    <property type="entry name" value="Enoyl-CoA_hydra_C"/>
</dbReference>
<comment type="catalytic activity">
    <reaction evidence="10">
        <text>(3E,5Z,8Z,11Z,14Z)-eicosapentaenoyl-CoA = (2E,4E,8Z,11Z,14Z)-eicosapentaenoyl-CoA</text>
        <dbReference type="Rhea" id="RHEA:45224"/>
        <dbReference type="ChEBI" id="CHEBI:85090"/>
        <dbReference type="ChEBI" id="CHEBI:85091"/>
    </reaction>
</comment>
<dbReference type="STRING" id="70415.A0A5S6QWI9"/>
<dbReference type="PANTHER" id="PTHR43149">
    <property type="entry name" value="ENOYL-COA HYDRATASE"/>
    <property type="match status" value="1"/>
</dbReference>
<reference evidence="13" key="1">
    <citation type="submission" date="2013-11" db="EMBL/GenBank/DDBJ databases">
        <authorList>
            <person name="Aslett M."/>
        </authorList>
    </citation>
    <scope>NUCLEOTIDE SEQUENCE [LARGE SCALE GENOMIC DNA]</scope>
    <source>
        <strain evidence="13">Edinburgh</strain>
    </source>
</reference>
<dbReference type="Proteomes" id="UP000046395">
    <property type="component" value="Unassembled WGS sequence"/>
</dbReference>
<keyword evidence="8" id="KW-0413">Isomerase</keyword>
<evidence type="ECO:0000256" key="8">
    <source>
        <dbReference type="ARBA" id="ARBA00023235"/>
    </source>
</evidence>
<evidence type="ECO:0000256" key="3">
    <source>
        <dbReference type="ARBA" id="ARBA00005254"/>
    </source>
</evidence>
<evidence type="ECO:0000256" key="5">
    <source>
        <dbReference type="ARBA" id="ARBA00022990"/>
    </source>
</evidence>
<dbReference type="Pfam" id="PF00378">
    <property type="entry name" value="ECH_1"/>
    <property type="match status" value="1"/>
</dbReference>
<evidence type="ECO:0000256" key="9">
    <source>
        <dbReference type="ARBA" id="ARBA00051408"/>
    </source>
</evidence>
<dbReference type="InterPro" id="IPR029045">
    <property type="entry name" value="ClpP/crotonase-like_dom_sf"/>
</dbReference>
<accession>A0A5S6QWI9</accession>
<comment type="pathway">
    <text evidence="2">Lipid metabolism; fatty acid beta-oxidation.</text>
</comment>
<evidence type="ECO:0000256" key="2">
    <source>
        <dbReference type="ARBA" id="ARBA00005005"/>
    </source>
</evidence>
<keyword evidence="5" id="KW-0007">Acetylation</keyword>
<evidence type="ECO:0000256" key="11">
    <source>
        <dbReference type="ARBA" id="ARBA00055786"/>
    </source>
</evidence>
<evidence type="ECO:0000256" key="12">
    <source>
        <dbReference type="ARBA" id="ARBA00071021"/>
    </source>
</evidence>
<evidence type="ECO:0000313" key="13">
    <source>
        <dbReference type="Proteomes" id="UP000046395"/>
    </source>
</evidence>
<comment type="function">
    <text evidence="11">Isomerization of 3-trans,5-cis-dienoyl-CoA to 2-trans,4-trans-dienoyl-CoA.</text>
</comment>
<evidence type="ECO:0000313" key="15">
    <source>
        <dbReference type="WBParaSite" id="TMUE_3000013295.1"/>
    </source>
</evidence>
<evidence type="ECO:0000256" key="6">
    <source>
        <dbReference type="ARBA" id="ARBA00023098"/>
    </source>
</evidence>
<comment type="catalytic activity">
    <reaction evidence="9">
        <text>(3E,5Z)-octadienoyl-CoA = (2E,4E)-octadienoyl-CoA</text>
        <dbReference type="Rhea" id="RHEA:45244"/>
        <dbReference type="ChEBI" id="CHEBI:62243"/>
        <dbReference type="ChEBI" id="CHEBI:85108"/>
    </reaction>
</comment>
<proteinExistence type="inferred from homology"/>
<dbReference type="InterPro" id="IPR045002">
    <property type="entry name" value="Ech1-like"/>
</dbReference>
<protein>
    <recommendedName>
        <fullName evidence="12">Delta(3,5)-Delta(2,4)-dienoyl-CoA isomerase, mitochondrial</fullName>
    </recommendedName>
</protein>
<sequence length="356" mass="39722">MQDISCSVVFILREGHICPCIYHFLDIEFRLSIVLQAFSVYGNVSVVVLRSVSEEGEDFVHMLPVRIACRSFCSAISGLSHFEHLLLSQPRLNVVHVQLNRPDKLNAFNETFWQEIGDCFSQLAVHPDCRVVVLSGNGRAFCSGMDFDCFAKLSSVAFNEKLDTGRKAFRLRSLIEKFQEAFTCIEKCPKPVVCSVHGACIGAGVDMLCATDVRYCSTDAYFQIKEVQFGFAPDVGTLQRLPKIVGNHSLMREVAYTGRRMVAEEALRLGLVSRVFSSSEESLQSIIKLAEDISSQSPVAVQGTKLQLNHARDYPVDLSLYSVANWNMAMLQSEDVKKATLSMINRSKDPPSFEPL</sequence>
<name>A0A5S6QWI9_TRIMR</name>
<dbReference type="GO" id="GO:0005777">
    <property type="term" value="C:peroxisome"/>
    <property type="evidence" value="ECO:0007669"/>
    <property type="project" value="UniProtKB-SubCell"/>
</dbReference>
<evidence type="ECO:0000313" key="14">
    <source>
        <dbReference type="WBParaSite" id="TMUE_3000011610.1"/>
    </source>
</evidence>
<dbReference type="FunFam" id="3.90.226.10:FF:000024">
    <property type="entry name" value="Delta3,5-delta2,4-dienoyl-CoA isomerase"/>
    <property type="match status" value="1"/>
</dbReference>
<dbReference type="GO" id="GO:0006635">
    <property type="term" value="P:fatty acid beta-oxidation"/>
    <property type="evidence" value="ECO:0007669"/>
    <property type="project" value="UniProtKB-UniPathway"/>
</dbReference>
<dbReference type="FunFam" id="1.10.12.10:FF:000004">
    <property type="entry name" value="Delta3,5-delta2,4-dienoyl-CoA isomerase"/>
    <property type="match status" value="1"/>
</dbReference>
<dbReference type="WBParaSite" id="TMUE_3000011610.1">
    <property type="protein sequence ID" value="TMUE_3000011610.1"/>
    <property type="gene ID" value="WBGene00290245"/>
</dbReference>
<evidence type="ECO:0000256" key="4">
    <source>
        <dbReference type="ARBA" id="ARBA00022832"/>
    </source>
</evidence>
<dbReference type="WBParaSite" id="TMUE_3000013295.1">
    <property type="protein sequence ID" value="TMUE_3000013295.1"/>
    <property type="gene ID" value="WBGene00301833"/>
</dbReference>